<dbReference type="RefSeq" id="WP_094505630.1">
    <property type="nucleotide sequence ID" value="NZ_JBHEEK010000039.1"/>
</dbReference>
<keyword evidence="6 7" id="KW-0472">Membrane</keyword>
<reference evidence="8 9" key="1">
    <citation type="submission" date="2017-07" db="EMBL/GenBank/DDBJ databases">
        <title>Phylogenetic study on the rhizospheric bacterium Ochrobactrum sp. A44.</title>
        <authorList>
            <person name="Krzyzanowska D.M."/>
            <person name="Ossowicki A."/>
            <person name="Rajewska M."/>
            <person name="Maciag T."/>
            <person name="Kaczynski Z."/>
            <person name="Czerwicka M."/>
            <person name="Jafra S."/>
        </authorList>
    </citation>
    <scope>NUCLEOTIDE SEQUENCE [LARGE SCALE GENOMIC DNA]</scope>
    <source>
        <strain evidence="8 9">DSM 7216</strain>
    </source>
</reference>
<feature type="transmembrane region" description="Helical" evidence="7">
    <location>
        <begin position="6"/>
        <end position="24"/>
    </location>
</feature>
<evidence type="ECO:0000256" key="3">
    <source>
        <dbReference type="ARBA" id="ARBA00022475"/>
    </source>
</evidence>
<protein>
    <submittedName>
        <fullName evidence="8">Membrane transport family protein</fullName>
    </submittedName>
</protein>
<keyword evidence="3" id="KW-1003">Cell membrane</keyword>
<keyword evidence="4 7" id="KW-0812">Transmembrane</keyword>
<keyword evidence="2" id="KW-0813">Transport</keyword>
<comment type="caution">
    <text evidence="8">The sequence shown here is derived from an EMBL/GenBank/DDBJ whole genome shotgun (WGS) entry which is preliminary data.</text>
</comment>
<feature type="transmembrane region" description="Helical" evidence="7">
    <location>
        <begin position="301"/>
        <end position="320"/>
    </location>
</feature>
<evidence type="ECO:0000256" key="2">
    <source>
        <dbReference type="ARBA" id="ARBA00022448"/>
    </source>
</evidence>
<accession>A0A256G2K7</accession>
<sequence length="321" mass="34216">MSGLLQSLTIVAPIVLVLILGFVAEKKKAFGDGPAPLTAINELVLTFALPAMLFFGTVTVSREAIINQLPQFVGLTATVLIMFFIAFSLAMFVFKRNAVESSIAGLGASFAAGPFYGPALLGGLYGDRADIAVSVFSLVVNIFLVPVAIVIIKMAMAKQAGNHSSVGKLVASSVFDSIFKTPFVLAPLIAFVLVFIDIKMPEFFLSSLELIGKATAGTAVFVAGMTIAVNQFKVNAEVITFAVMKNILLPVLFFVLMYVGFRDTTSTAFKENLLLCALPSAPLIVLLATRYKAYQEEASSLLAITTFGMMITLTIIMAIVV</sequence>
<dbReference type="PANTHER" id="PTHR36838">
    <property type="entry name" value="AUXIN EFFLUX CARRIER FAMILY PROTEIN"/>
    <property type="match status" value="1"/>
</dbReference>
<dbReference type="GO" id="GO:0055085">
    <property type="term" value="P:transmembrane transport"/>
    <property type="evidence" value="ECO:0007669"/>
    <property type="project" value="InterPro"/>
</dbReference>
<evidence type="ECO:0000256" key="4">
    <source>
        <dbReference type="ARBA" id="ARBA00022692"/>
    </source>
</evidence>
<comment type="subcellular location">
    <subcellularLocation>
        <location evidence="1">Membrane</location>
        <topology evidence="1">Multi-pass membrane protein</topology>
    </subcellularLocation>
</comment>
<organism evidence="8 9">
    <name type="scientific">Brucella thiophenivorans</name>
    <dbReference type="NCBI Taxonomy" id="571255"/>
    <lineage>
        <taxon>Bacteria</taxon>
        <taxon>Pseudomonadati</taxon>
        <taxon>Pseudomonadota</taxon>
        <taxon>Alphaproteobacteria</taxon>
        <taxon>Hyphomicrobiales</taxon>
        <taxon>Brucellaceae</taxon>
        <taxon>Brucella/Ochrobactrum group</taxon>
        <taxon>Brucella</taxon>
    </lineage>
</organism>
<evidence type="ECO:0000256" key="6">
    <source>
        <dbReference type="ARBA" id="ARBA00023136"/>
    </source>
</evidence>
<feature type="transmembrane region" description="Helical" evidence="7">
    <location>
        <begin position="210"/>
        <end position="229"/>
    </location>
</feature>
<feature type="transmembrane region" description="Helical" evidence="7">
    <location>
        <begin position="131"/>
        <end position="156"/>
    </location>
</feature>
<evidence type="ECO:0000256" key="7">
    <source>
        <dbReference type="SAM" id="Phobius"/>
    </source>
</evidence>
<dbReference type="EMBL" id="NNRJ01000013">
    <property type="protein sequence ID" value="OYR20901.1"/>
    <property type="molecule type" value="Genomic_DNA"/>
</dbReference>
<dbReference type="OrthoDB" id="9810457at2"/>
<feature type="transmembrane region" description="Helical" evidence="7">
    <location>
        <begin position="177"/>
        <end position="198"/>
    </location>
</feature>
<feature type="transmembrane region" description="Helical" evidence="7">
    <location>
        <begin position="72"/>
        <end position="94"/>
    </location>
</feature>
<feature type="transmembrane region" description="Helical" evidence="7">
    <location>
        <begin position="241"/>
        <end position="260"/>
    </location>
</feature>
<proteinExistence type="predicted"/>
<feature type="transmembrane region" description="Helical" evidence="7">
    <location>
        <begin position="36"/>
        <end position="60"/>
    </location>
</feature>
<name>A0A256G2K7_9HYPH</name>
<dbReference type="Proteomes" id="UP000215590">
    <property type="component" value="Unassembled WGS sequence"/>
</dbReference>
<dbReference type="PANTHER" id="PTHR36838:SF1">
    <property type="entry name" value="SLR1864 PROTEIN"/>
    <property type="match status" value="1"/>
</dbReference>
<dbReference type="GO" id="GO:0016020">
    <property type="term" value="C:membrane"/>
    <property type="evidence" value="ECO:0007669"/>
    <property type="project" value="UniProtKB-SubCell"/>
</dbReference>
<dbReference type="InterPro" id="IPR004776">
    <property type="entry name" value="Mem_transp_PIN-like"/>
</dbReference>
<keyword evidence="5 7" id="KW-1133">Transmembrane helix</keyword>
<dbReference type="AlphaFoldDB" id="A0A256G2K7"/>
<evidence type="ECO:0000256" key="5">
    <source>
        <dbReference type="ARBA" id="ARBA00022989"/>
    </source>
</evidence>
<dbReference type="Pfam" id="PF03547">
    <property type="entry name" value="Mem_trans"/>
    <property type="match status" value="1"/>
</dbReference>
<gene>
    <name evidence="8" type="ORF">CEV31_0870</name>
</gene>
<keyword evidence="9" id="KW-1185">Reference proteome</keyword>
<evidence type="ECO:0000256" key="1">
    <source>
        <dbReference type="ARBA" id="ARBA00004141"/>
    </source>
</evidence>
<evidence type="ECO:0000313" key="9">
    <source>
        <dbReference type="Proteomes" id="UP000215590"/>
    </source>
</evidence>
<evidence type="ECO:0000313" key="8">
    <source>
        <dbReference type="EMBL" id="OYR20901.1"/>
    </source>
</evidence>
<feature type="transmembrane region" description="Helical" evidence="7">
    <location>
        <begin position="106"/>
        <end position="125"/>
    </location>
</feature>